<dbReference type="Gene3D" id="2.60.120.330">
    <property type="entry name" value="B-lactam Antibiotic, Isopenicillin N Synthase, Chain"/>
    <property type="match status" value="1"/>
</dbReference>
<dbReference type="InterPro" id="IPR044861">
    <property type="entry name" value="IPNS-like_FE2OG_OXY"/>
</dbReference>
<dbReference type="InterPro" id="IPR027443">
    <property type="entry name" value="IPNS-like_sf"/>
</dbReference>
<name>A0AAN9IAV3_CROPI</name>
<evidence type="ECO:0000256" key="6">
    <source>
        <dbReference type="RuleBase" id="RU003682"/>
    </source>
</evidence>
<evidence type="ECO:0000259" key="7">
    <source>
        <dbReference type="PROSITE" id="PS51471"/>
    </source>
</evidence>
<dbReference type="GO" id="GO:0031418">
    <property type="term" value="F:L-ascorbic acid binding"/>
    <property type="evidence" value="ECO:0007669"/>
    <property type="project" value="UniProtKB-KW"/>
</dbReference>
<dbReference type="PANTHER" id="PTHR47991">
    <property type="entry name" value="OXOGLUTARATE/IRON-DEPENDENT DIOXYGENASE"/>
    <property type="match status" value="1"/>
</dbReference>
<evidence type="ECO:0000313" key="9">
    <source>
        <dbReference type="Proteomes" id="UP001372338"/>
    </source>
</evidence>
<keyword evidence="5 6" id="KW-0408">Iron</keyword>
<dbReference type="InterPro" id="IPR050295">
    <property type="entry name" value="Plant_2OG-oxidoreductases"/>
</dbReference>
<proteinExistence type="inferred from homology"/>
<dbReference type="InterPro" id="IPR026992">
    <property type="entry name" value="DIOX_N"/>
</dbReference>
<keyword evidence="4 6" id="KW-0560">Oxidoreductase</keyword>
<dbReference type="Pfam" id="PF14226">
    <property type="entry name" value="DIOX_N"/>
    <property type="match status" value="1"/>
</dbReference>
<dbReference type="Pfam" id="PF03171">
    <property type="entry name" value="2OG-FeII_Oxy"/>
    <property type="match status" value="1"/>
</dbReference>
<dbReference type="GO" id="GO:0016491">
    <property type="term" value="F:oxidoreductase activity"/>
    <property type="evidence" value="ECO:0007669"/>
    <property type="project" value="UniProtKB-KW"/>
</dbReference>
<evidence type="ECO:0000256" key="4">
    <source>
        <dbReference type="ARBA" id="ARBA00023002"/>
    </source>
</evidence>
<gene>
    <name evidence="8" type="ORF">RIF29_15021</name>
</gene>
<keyword evidence="2 6" id="KW-0479">Metal-binding</keyword>
<dbReference type="SUPFAM" id="SSF51197">
    <property type="entry name" value="Clavaminate synthase-like"/>
    <property type="match status" value="1"/>
</dbReference>
<accession>A0AAN9IAV3</accession>
<dbReference type="AlphaFoldDB" id="A0AAN9IAV3"/>
<keyword evidence="3" id="KW-0847">Vitamin C</keyword>
<evidence type="ECO:0000256" key="1">
    <source>
        <dbReference type="ARBA" id="ARBA00008056"/>
    </source>
</evidence>
<comment type="caution">
    <text evidence="8">The sequence shown here is derived from an EMBL/GenBank/DDBJ whole genome shotgun (WGS) entry which is preliminary data.</text>
</comment>
<evidence type="ECO:0000313" key="8">
    <source>
        <dbReference type="EMBL" id="KAK7273953.1"/>
    </source>
</evidence>
<organism evidence="8 9">
    <name type="scientific">Crotalaria pallida</name>
    <name type="common">Smooth rattlebox</name>
    <name type="synonym">Crotalaria striata</name>
    <dbReference type="NCBI Taxonomy" id="3830"/>
    <lineage>
        <taxon>Eukaryota</taxon>
        <taxon>Viridiplantae</taxon>
        <taxon>Streptophyta</taxon>
        <taxon>Embryophyta</taxon>
        <taxon>Tracheophyta</taxon>
        <taxon>Spermatophyta</taxon>
        <taxon>Magnoliopsida</taxon>
        <taxon>eudicotyledons</taxon>
        <taxon>Gunneridae</taxon>
        <taxon>Pentapetalae</taxon>
        <taxon>rosids</taxon>
        <taxon>fabids</taxon>
        <taxon>Fabales</taxon>
        <taxon>Fabaceae</taxon>
        <taxon>Papilionoideae</taxon>
        <taxon>50 kb inversion clade</taxon>
        <taxon>genistoids sensu lato</taxon>
        <taxon>core genistoids</taxon>
        <taxon>Crotalarieae</taxon>
        <taxon>Crotalaria</taxon>
    </lineage>
</organism>
<feature type="domain" description="Fe2OG dioxygenase" evidence="7">
    <location>
        <begin position="206"/>
        <end position="306"/>
    </location>
</feature>
<evidence type="ECO:0000256" key="3">
    <source>
        <dbReference type="ARBA" id="ARBA00022896"/>
    </source>
</evidence>
<comment type="similarity">
    <text evidence="1 6">Belongs to the iron/ascorbate-dependent oxidoreductase family.</text>
</comment>
<dbReference type="EMBL" id="JAYWIO010000003">
    <property type="protein sequence ID" value="KAK7273953.1"/>
    <property type="molecule type" value="Genomic_DNA"/>
</dbReference>
<dbReference type="GO" id="GO:0046872">
    <property type="term" value="F:metal ion binding"/>
    <property type="evidence" value="ECO:0007669"/>
    <property type="project" value="UniProtKB-KW"/>
</dbReference>
<reference evidence="8 9" key="1">
    <citation type="submission" date="2024-01" db="EMBL/GenBank/DDBJ databases">
        <title>The genomes of 5 underutilized Papilionoideae crops provide insights into root nodulation and disease resistanc.</title>
        <authorList>
            <person name="Yuan L."/>
        </authorList>
    </citation>
    <scope>NUCLEOTIDE SEQUENCE [LARGE SCALE GENOMIC DNA]</scope>
    <source>
        <strain evidence="8">ZHUSHIDOU_FW_LH</strain>
        <tissue evidence="8">Leaf</tissue>
    </source>
</reference>
<dbReference type="Proteomes" id="UP001372338">
    <property type="component" value="Unassembled WGS sequence"/>
</dbReference>
<sequence length="370" mass="41435">MEPETAAELESSLVLPSVKELAKEGLTNVPKRFVCSEIDPLVVPDSDSFPQIPVIDMNKLLSEELKGPEMEKLDLACKEWGFFQVINHGVGNTLVEDVKKGAQELFNLPIEEKSKLWQKPGDMEGFGQMFDASLKDGLNWVDVFYLFTLPSHLRKPHLFPNLPLPFRDNLDAYCIQIRELAINILVLMGKALGIEPKDMKKSLGEGGQSIRINYYPPCPKPESVIGLKTHTDGSTLTVLLQANEVEGLQIKKDEKWIPVKPLPNAFIISTGDVMEVMSNGIYKSTKHRAIVNSEKERLSIGTFYGPEWSGNIGPAPSLVTPEKPALFKTISVADFYKEYLSSEHRGKSYINDVLKIRNENVNPREEIAEI</sequence>
<dbReference type="PROSITE" id="PS51471">
    <property type="entry name" value="FE2OG_OXY"/>
    <property type="match status" value="1"/>
</dbReference>
<protein>
    <recommendedName>
        <fullName evidence="7">Fe2OG dioxygenase domain-containing protein</fullName>
    </recommendedName>
</protein>
<dbReference type="FunFam" id="2.60.120.330:FF:000001">
    <property type="entry name" value="Protein SRG1"/>
    <property type="match status" value="1"/>
</dbReference>
<evidence type="ECO:0000256" key="5">
    <source>
        <dbReference type="ARBA" id="ARBA00023004"/>
    </source>
</evidence>
<dbReference type="InterPro" id="IPR005123">
    <property type="entry name" value="Oxoglu/Fe-dep_dioxygenase_dom"/>
</dbReference>
<evidence type="ECO:0000256" key="2">
    <source>
        <dbReference type="ARBA" id="ARBA00022723"/>
    </source>
</evidence>
<keyword evidence="9" id="KW-1185">Reference proteome</keyword>